<accession>A0AAV0WU73</accession>
<evidence type="ECO:0000313" key="2">
    <source>
        <dbReference type="EMBL" id="CAI6359154.1"/>
    </source>
</evidence>
<protein>
    <submittedName>
        <fullName evidence="2">Uncharacterized protein</fullName>
    </submittedName>
</protein>
<evidence type="ECO:0000313" key="3">
    <source>
        <dbReference type="Proteomes" id="UP001160148"/>
    </source>
</evidence>
<dbReference type="EMBL" id="CARXXK010000002">
    <property type="protein sequence ID" value="CAI6359154.1"/>
    <property type="molecule type" value="Genomic_DNA"/>
</dbReference>
<proteinExistence type="predicted"/>
<keyword evidence="1" id="KW-0732">Signal</keyword>
<dbReference type="AlphaFoldDB" id="A0AAV0WU73"/>
<feature type="chain" id="PRO_5043707074" evidence="1">
    <location>
        <begin position="17"/>
        <end position="144"/>
    </location>
</feature>
<evidence type="ECO:0000256" key="1">
    <source>
        <dbReference type="SAM" id="SignalP"/>
    </source>
</evidence>
<dbReference type="Proteomes" id="UP001160148">
    <property type="component" value="Unassembled WGS sequence"/>
</dbReference>
<name>A0AAV0WU73_9HEMI</name>
<feature type="signal peptide" evidence="1">
    <location>
        <begin position="1"/>
        <end position="16"/>
    </location>
</feature>
<keyword evidence="3" id="KW-1185">Reference proteome</keyword>
<gene>
    <name evidence="2" type="ORF">MEUPH1_LOCUS14589</name>
</gene>
<reference evidence="2 3" key="1">
    <citation type="submission" date="2023-01" db="EMBL/GenBank/DDBJ databases">
        <authorList>
            <person name="Whitehead M."/>
        </authorList>
    </citation>
    <scope>NUCLEOTIDE SEQUENCE [LARGE SCALE GENOMIC DNA]</scope>
</reference>
<organism evidence="2 3">
    <name type="scientific">Macrosiphum euphorbiae</name>
    <name type="common">potato aphid</name>
    <dbReference type="NCBI Taxonomy" id="13131"/>
    <lineage>
        <taxon>Eukaryota</taxon>
        <taxon>Metazoa</taxon>
        <taxon>Ecdysozoa</taxon>
        <taxon>Arthropoda</taxon>
        <taxon>Hexapoda</taxon>
        <taxon>Insecta</taxon>
        <taxon>Pterygota</taxon>
        <taxon>Neoptera</taxon>
        <taxon>Paraneoptera</taxon>
        <taxon>Hemiptera</taxon>
        <taxon>Sternorrhyncha</taxon>
        <taxon>Aphidomorpha</taxon>
        <taxon>Aphidoidea</taxon>
        <taxon>Aphididae</taxon>
        <taxon>Macrosiphini</taxon>
        <taxon>Macrosiphum</taxon>
    </lineage>
</organism>
<sequence>MFYNLFFCLLCKSSDADPMWHDDVFGWILSGHITSTNPMHCLSATASTLDPIQRQVQKFWELEEVIRSSPVQGFSTEIKRCEEHFLKTYRREENGRFTLELPFKENVRQLGESRVMAEIRFYTMEQKIDKNKYKSGDILYWRSF</sequence>
<comment type="caution">
    <text evidence="2">The sequence shown here is derived from an EMBL/GenBank/DDBJ whole genome shotgun (WGS) entry which is preliminary data.</text>
</comment>